<evidence type="ECO:0000256" key="3">
    <source>
        <dbReference type="ARBA" id="ARBA00012483"/>
    </source>
</evidence>
<keyword evidence="13" id="KW-0460">Magnesium</keyword>
<dbReference type="InterPro" id="IPR024156">
    <property type="entry name" value="Small_GTPase_ARF"/>
</dbReference>
<evidence type="ECO:0000259" key="16">
    <source>
        <dbReference type="PROSITE" id="PS50119"/>
    </source>
</evidence>
<dbReference type="PROSITE" id="PS50089">
    <property type="entry name" value="ZF_RING_2"/>
    <property type="match status" value="1"/>
</dbReference>
<keyword evidence="5 13" id="KW-0479">Metal-binding</keyword>
<feature type="binding site" evidence="13">
    <location>
        <position position="407"/>
    </location>
    <ligand>
        <name>Mg(2+)</name>
        <dbReference type="ChEBI" id="CHEBI:18420"/>
    </ligand>
</feature>
<keyword evidence="6 12" id="KW-0547">Nucleotide-binding</keyword>
<dbReference type="OMA" id="IQACDAK"/>
<dbReference type="PROSITE" id="PS51417">
    <property type="entry name" value="ARF"/>
    <property type="match status" value="1"/>
</dbReference>
<dbReference type="InterPro" id="IPR013083">
    <property type="entry name" value="Znf_RING/FYVE/PHD"/>
</dbReference>
<evidence type="ECO:0000256" key="1">
    <source>
        <dbReference type="ARBA" id="ARBA00000900"/>
    </source>
</evidence>
<feature type="binding site" evidence="13">
    <location>
        <position position="389"/>
    </location>
    <ligand>
        <name>Mg(2+)</name>
        <dbReference type="ChEBI" id="CHEBI:18420"/>
    </ligand>
</feature>
<dbReference type="SMART" id="SM00178">
    <property type="entry name" value="SAR"/>
    <property type="match status" value="1"/>
</dbReference>
<keyword evidence="4" id="KW-0808">Transferase</keyword>
<evidence type="ECO:0000256" key="10">
    <source>
        <dbReference type="ARBA" id="ARBA00023134"/>
    </source>
</evidence>
<dbReference type="InterPro" id="IPR003649">
    <property type="entry name" value="Bbox_C"/>
</dbReference>
<dbReference type="GO" id="GO:0003924">
    <property type="term" value="F:GTPase activity"/>
    <property type="evidence" value="ECO:0007669"/>
    <property type="project" value="InterPro"/>
</dbReference>
<keyword evidence="7 14" id="KW-0863">Zinc-finger</keyword>
<keyword evidence="9" id="KW-0862">Zinc</keyword>
<dbReference type="CDD" id="cd19773">
    <property type="entry name" value="Bbox2_TRIM23_C-IX_rpt1"/>
    <property type="match status" value="1"/>
</dbReference>
<evidence type="ECO:0000256" key="2">
    <source>
        <dbReference type="ARBA" id="ARBA00004906"/>
    </source>
</evidence>
<evidence type="ECO:0000256" key="7">
    <source>
        <dbReference type="ARBA" id="ARBA00022771"/>
    </source>
</evidence>
<dbReference type="EC" id="2.3.2.27" evidence="3"/>
<dbReference type="Gene3D" id="3.40.50.300">
    <property type="entry name" value="P-loop containing nucleotide triphosphate hydrolases"/>
    <property type="match status" value="1"/>
</dbReference>
<dbReference type="GeneID" id="106671131"/>
<dbReference type="InterPro" id="IPR005225">
    <property type="entry name" value="Small_GTP-bd"/>
</dbReference>
<feature type="binding site" evidence="12">
    <location>
        <begin position="485"/>
        <end position="488"/>
    </location>
    <ligand>
        <name>GTP</name>
        <dbReference type="ChEBI" id="CHEBI:37565"/>
    </ligand>
</feature>
<dbReference type="GO" id="GO:0051649">
    <property type="term" value="P:establishment of localization in cell"/>
    <property type="evidence" value="ECO:0007669"/>
    <property type="project" value="UniProtKB-ARBA"/>
</dbReference>
<dbReference type="SUPFAM" id="SSF52540">
    <property type="entry name" value="P-loop containing nucleoside triphosphate hydrolases"/>
    <property type="match status" value="1"/>
</dbReference>
<dbReference type="OrthoDB" id="2011769at2759"/>
<dbReference type="Pfam" id="PF00025">
    <property type="entry name" value="Arf"/>
    <property type="match status" value="1"/>
</dbReference>
<evidence type="ECO:0000256" key="9">
    <source>
        <dbReference type="ARBA" id="ARBA00022833"/>
    </source>
</evidence>
<dbReference type="CDD" id="cd19774">
    <property type="entry name" value="Bbox2_TRIM23_C-IX_rpt2"/>
    <property type="match status" value="1"/>
</dbReference>
<dbReference type="InterPro" id="IPR001841">
    <property type="entry name" value="Znf_RING"/>
</dbReference>
<dbReference type="NCBIfam" id="TIGR00231">
    <property type="entry name" value="small_GTP"/>
    <property type="match status" value="1"/>
</dbReference>
<dbReference type="FunFam" id="3.40.50.300:FF:000486">
    <property type="entry name" value="E3 ubiquitin-protein ligase TRIM23"/>
    <property type="match status" value="1"/>
</dbReference>
<dbReference type="GO" id="GO:0016192">
    <property type="term" value="P:vesicle-mediated transport"/>
    <property type="evidence" value="ECO:0007669"/>
    <property type="project" value="UniProtKB-ARBA"/>
</dbReference>
<dbReference type="SUPFAM" id="SSF57850">
    <property type="entry name" value="RING/U-box"/>
    <property type="match status" value="1"/>
</dbReference>
<dbReference type="Proteomes" id="UP000494040">
    <property type="component" value="Unassembled WGS sequence"/>
</dbReference>
<dbReference type="PROSITE" id="PS50119">
    <property type="entry name" value="ZF_BBOX"/>
    <property type="match status" value="1"/>
</dbReference>
<dbReference type="RefSeq" id="XP_014257460.1">
    <property type="nucleotide sequence ID" value="XM_014401974.2"/>
</dbReference>
<dbReference type="InterPro" id="IPR017907">
    <property type="entry name" value="Znf_RING_CS"/>
</dbReference>
<keyword evidence="18" id="KW-1185">Reference proteome</keyword>
<dbReference type="InterPro" id="IPR000315">
    <property type="entry name" value="Znf_B-box"/>
</dbReference>
<dbReference type="SMART" id="SM00336">
    <property type="entry name" value="BBOX"/>
    <property type="match status" value="2"/>
</dbReference>
<dbReference type="GO" id="GO:0008270">
    <property type="term" value="F:zinc ion binding"/>
    <property type="evidence" value="ECO:0007669"/>
    <property type="project" value="UniProtKB-KW"/>
</dbReference>
<feature type="binding site" evidence="12">
    <location>
        <position position="429"/>
    </location>
    <ligand>
        <name>GTP</name>
        <dbReference type="ChEBI" id="CHEBI:37565"/>
    </ligand>
</feature>
<protein>
    <recommendedName>
        <fullName evidence="3">RING-type E3 ubiquitin transferase</fullName>
        <ecNumber evidence="3">2.3.2.27</ecNumber>
    </recommendedName>
</protein>
<dbReference type="SUPFAM" id="SSF57845">
    <property type="entry name" value="B-box zinc-binding domain"/>
    <property type="match status" value="1"/>
</dbReference>
<dbReference type="FunFam" id="3.30.40.10:FF:000130">
    <property type="entry name" value="E3 ubiquitin-protein ligase TRIM23"/>
    <property type="match status" value="1"/>
</dbReference>
<feature type="domain" description="RING-type" evidence="15">
    <location>
        <begin position="17"/>
        <end position="62"/>
    </location>
</feature>
<name>A0A8I6S5Z7_CIMLE</name>
<dbReference type="SMART" id="SM00175">
    <property type="entry name" value="RAB"/>
    <property type="match status" value="1"/>
</dbReference>
<dbReference type="CDD" id="cd00878">
    <property type="entry name" value="Arf_Arl"/>
    <property type="match status" value="1"/>
</dbReference>
<comment type="similarity">
    <text evidence="11">In the C-terminal section; belongs to the small GTPase superfamily. Arf family.</text>
</comment>
<dbReference type="InterPro" id="IPR006689">
    <property type="entry name" value="Small_GTPase_ARF/SAR"/>
</dbReference>
<dbReference type="PROSITE" id="PS00518">
    <property type="entry name" value="ZF_RING_1"/>
    <property type="match status" value="1"/>
</dbReference>
<evidence type="ECO:0000256" key="6">
    <source>
        <dbReference type="ARBA" id="ARBA00022741"/>
    </source>
</evidence>
<dbReference type="SMART" id="SM00502">
    <property type="entry name" value="BBC"/>
    <property type="match status" value="1"/>
</dbReference>
<dbReference type="AlphaFoldDB" id="A0A8I6S5Z7"/>
<dbReference type="KEGG" id="clec:106671131"/>
<keyword evidence="10 12" id="KW-0342">GTP-binding</keyword>
<evidence type="ECO:0000256" key="11">
    <source>
        <dbReference type="ARBA" id="ARBA00061142"/>
    </source>
</evidence>
<dbReference type="GO" id="GO:0005525">
    <property type="term" value="F:GTP binding"/>
    <property type="evidence" value="ECO:0007669"/>
    <property type="project" value="UniProtKB-KW"/>
</dbReference>
<dbReference type="Pfam" id="PF13445">
    <property type="entry name" value="zf-RING_UBOX"/>
    <property type="match status" value="1"/>
</dbReference>
<comment type="pathway">
    <text evidence="2">Protein modification; protein ubiquitination.</text>
</comment>
<proteinExistence type="inferred from homology"/>
<keyword evidence="8" id="KW-0833">Ubl conjugation pathway</keyword>
<evidence type="ECO:0000256" key="13">
    <source>
        <dbReference type="PIRSR" id="PIRSR606689-2"/>
    </source>
</evidence>
<evidence type="ECO:0000256" key="4">
    <source>
        <dbReference type="ARBA" id="ARBA00022679"/>
    </source>
</evidence>
<feature type="binding site" evidence="12">
    <location>
        <begin position="382"/>
        <end position="389"/>
    </location>
    <ligand>
        <name>GTP</name>
        <dbReference type="ChEBI" id="CHEBI:37565"/>
    </ligand>
</feature>
<evidence type="ECO:0000256" key="14">
    <source>
        <dbReference type="PROSITE-ProRule" id="PRU00024"/>
    </source>
</evidence>
<evidence type="ECO:0000313" key="17">
    <source>
        <dbReference type="EnsemblMetazoa" id="XP_014257460.1"/>
    </source>
</evidence>
<dbReference type="InterPro" id="IPR027370">
    <property type="entry name" value="Znf-RING_euk"/>
</dbReference>
<dbReference type="PANTHER" id="PTHR11711">
    <property type="entry name" value="ADP RIBOSYLATION FACTOR-RELATED"/>
    <property type="match status" value="1"/>
</dbReference>
<reference evidence="17" key="1">
    <citation type="submission" date="2022-01" db="UniProtKB">
        <authorList>
            <consortium name="EnsemblMetazoa"/>
        </authorList>
    </citation>
    <scope>IDENTIFICATION</scope>
</reference>
<dbReference type="PRINTS" id="PR00328">
    <property type="entry name" value="SAR1GTPBP"/>
</dbReference>
<dbReference type="GO" id="GO:0061630">
    <property type="term" value="F:ubiquitin protein ligase activity"/>
    <property type="evidence" value="ECO:0007669"/>
    <property type="project" value="UniProtKB-EC"/>
</dbReference>
<dbReference type="SMART" id="SM00177">
    <property type="entry name" value="ARF"/>
    <property type="match status" value="1"/>
</dbReference>
<evidence type="ECO:0000313" key="18">
    <source>
        <dbReference type="Proteomes" id="UP000494040"/>
    </source>
</evidence>
<dbReference type="SMART" id="SM00184">
    <property type="entry name" value="RING"/>
    <property type="match status" value="1"/>
</dbReference>
<dbReference type="Gene3D" id="3.30.40.10">
    <property type="entry name" value="Zinc/RING finger domain, C3HC4 (zinc finger)"/>
    <property type="match status" value="1"/>
</dbReference>
<evidence type="ECO:0000256" key="12">
    <source>
        <dbReference type="PIRSR" id="PIRSR606689-1"/>
    </source>
</evidence>
<evidence type="ECO:0000256" key="8">
    <source>
        <dbReference type="ARBA" id="ARBA00022786"/>
    </source>
</evidence>
<evidence type="ECO:0000256" key="5">
    <source>
        <dbReference type="ARBA" id="ARBA00022723"/>
    </source>
</evidence>
<comment type="catalytic activity">
    <reaction evidence="1">
        <text>S-ubiquitinyl-[E2 ubiquitin-conjugating enzyme]-L-cysteine + [acceptor protein]-L-lysine = [E2 ubiquitin-conjugating enzyme]-L-cysteine + N(6)-ubiquitinyl-[acceptor protein]-L-lysine.</text>
        <dbReference type="EC" id="2.3.2.27"/>
    </reaction>
</comment>
<sequence length="552" mass="61873">MQTLKNRFNNKNNVLECRVCEDVFTIDGKRVPRLLYCGHTVCHACLLRLPLQNDTILCPFDRQPTPVETSGVWGLKKNFALLELLEKLELTDKESPEVDSEVVKNESEGWVGCDEDEGHTAVVYCLVCRSHLCAPCSLATHSTKTLAPHKRVPLSEKPRELPKCLSHPCHTAEFVCLKEDCRTPAVCYLCKEYGRHKDHPHSLIEAEAEKLRTLLSSAVQRTHQLIEQMNQTEHRLEEVVIGIEGNGSESGTLEAARSRVEHHFEELRSKLETQEATARSVIDTHARERLATLRASQQDIATWLAQVMSVVVLCESSLAHDDARLVSCGPQLKKAIDSIEKQHDQFNQLSPEQFNPDIPITFTKDNRVHIGPKIEMRVVALGLDGAGKSSILFKLKQNEFMSYRSPTIGFNVEPIEYKNLRFNIWDIGGQPKLRPLWKHYFLNTQAVVFVVDSNDKERLPEASLELAKLVSEKDLKEAALLILANKQDLNTCEGLEAITEALGASKLCCGHSWHLQACSAQTGAGLYQGLDWLSSQLVASPVTNYINSDSSI</sequence>
<organism evidence="17 18">
    <name type="scientific">Cimex lectularius</name>
    <name type="common">Bed bug</name>
    <name type="synonym">Acanthia lectularia</name>
    <dbReference type="NCBI Taxonomy" id="79782"/>
    <lineage>
        <taxon>Eukaryota</taxon>
        <taxon>Metazoa</taxon>
        <taxon>Ecdysozoa</taxon>
        <taxon>Arthropoda</taxon>
        <taxon>Hexapoda</taxon>
        <taxon>Insecta</taxon>
        <taxon>Pterygota</taxon>
        <taxon>Neoptera</taxon>
        <taxon>Paraneoptera</taxon>
        <taxon>Hemiptera</taxon>
        <taxon>Heteroptera</taxon>
        <taxon>Panheteroptera</taxon>
        <taxon>Cimicomorpha</taxon>
        <taxon>Cimicidae</taxon>
        <taxon>Cimex</taxon>
    </lineage>
</organism>
<feature type="domain" description="B box-type" evidence="16">
    <location>
        <begin position="113"/>
        <end position="154"/>
    </location>
</feature>
<accession>A0A8I6S5Z7</accession>
<evidence type="ECO:0000259" key="15">
    <source>
        <dbReference type="PROSITE" id="PS50089"/>
    </source>
</evidence>
<dbReference type="EnsemblMetazoa" id="XM_014401974.2">
    <property type="protein sequence ID" value="XP_014257460.1"/>
    <property type="gene ID" value="LOC106671131"/>
</dbReference>
<dbReference type="InterPro" id="IPR027417">
    <property type="entry name" value="P-loop_NTPase"/>
</dbReference>
<dbReference type="Gene3D" id="3.30.160.60">
    <property type="entry name" value="Classic Zinc Finger"/>
    <property type="match status" value="1"/>
</dbReference>